<sequence>MEPLTRLVDGLLTRRDVPRIPVRTTPYHTLPRCTRHYKSKRDLILRSLGKASFINGSQFVVAWISPRGEVDVYASDLLQSAISPKDGKPIVDKRDLEKAAGRIKPEMIKRWDELRRLEDAGEAVTLEDDDEVAAEREDVEEDGDEENLDADQTLVEDATSPLKPEPIPSAVLLKRPSPSRMMSTFSATRPSTPAPPIHAITLAPAAVQPYYLNRFSALQQATCKLVVKAWIKVIEPKKQMRFPYNKGEELKPAWWPVGVRHREPDHLSKTERMALLTCIVRSPLVTVSALELSTAAAGAFISHPRQSILREIYAVGKEEEKRRKENDGTGDLIVHLPNAPVSPSQISPDVPEKRSRGTMEDGWYVASDKENALPSASTSYSAHASKRAKTQAQPPRLAPLTINNNPAVHYDPYPTPAYTYIPHPHTWRPDGTLGVPPPHLSPYPTDWSNPGSDYSRSPVPEPADTYHPHITHLAPVLTPGASTGTTPDPSMYPGSIAPTSQPPSATYYTRGYVPQPMDYLNGGHPTYDYGSPYLTDAAWENPFNSQQSTQ</sequence>
<accession>A0AA38HES3</accession>
<feature type="compositionally biased region" description="Acidic residues" evidence="1">
    <location>
        <begin position="125"/>
        <end position="149"/>
    </location>
</feature>
<organism evidence="3 4">
    <name type="scientific">Dioszegia hungarica</name>
    <dbReference type="NCBI Taxonomy" id="4972"/>
    <lineage>
        <taxon>Eukaryota</taxon>
        <taxon>Fungi</taxon>
        <taxon>Dikarya</taxon>
        <taxon>Basidiomycota</taxon>
        <taxon>Agaricomycotina</taxon>
        <taxon>Tremellomycetes</taxon>
        <taxon>Tremellales</taxon>
        <taxon>Bulleribasidiaceae</taxon>
        <taxon>Dioszegia</taxon>
    </lineage>
</organism>
<dbReference type="InterPro" id="IPR023278">
    <property type="entry name" value="Ethylene_insens-like_DNA-bd"/>
</dbReference>
<feature type="region of interest" description="Disordered" evidence="1">
    <location>
        <begin position="319"/>
        <end position="357"/>
    </location>
</feature>
<name>A0AA38HES3_9TREE</name>
<dbReference type="PANTHER" id="PTHR36102">
    <property type="entry name" value="CHROMOSOME 10, WHOLE GENOME SHOTGUN SEQUENCE"/>
    <property type="match status" value="1"/>
</dbReference>
<dbReference type="AlphaFoldDB" id="A0AA38HES3"/>
<dbReference type="PANTHER" id="PTHR36102:SF1">
    <property type="entry name" value="YDR124W-LIKE HELICAL BUNDLE DOMAIN-CONTAINING PROTEIN"/>
    <property type="match status" value="1"/>
</dbReference>
<dbReference type="Proteomes" id="UP001164286">
    <property type="component" value="Unassembled WGS sequence"/>
</dbReference>
<dbReference type="GeneID" id="77731203"/>
<protein>
    <recommendedName>
        <fullName evidence="2">Subtelomeric hrmA-associated cluster protein AFUB-079030/YDR124W-like helical bundle domain-containing protein</fullName>
    </recommendedName>
</protein>
<dbReference type="RefSeq" id="XP_052947851.1">
    <property type="nucleotide sequence ID" value="XM_053091998.1"/>
</dbReference>
<gene>
    <name evidence="3" type="ORF">MKK02DRAFT_42460</name>
</gene>
<dbReference type="InterPro" id="IPR021264">
    <property type="entry name" value="AFUB_079030/YDR124W-like"/>
</dbReference>
<proteinExistence type="predicted"/>
<evidence type="ECO:0000313" key="4">
    <source>
        <dbReference type="Proteomes" id="UP001164286"/>
    </source>
</evidence>
<dbReference type="EMBL" id="JAKWFO010000003">
    <property type="protein sequence ID" value="KAI9638074.1"/>
    <property type="molecule type" value="Genomic_DNA"/>
</dbReference>
<dbReference type="Pfam" id="PF11001">
    <property type="entry name" value="AFUB_07903_YDR124W_hel"/>
    <property type="match status" value="1"/>
</dbReference>
<keyword evidence="4" id="KW-1185">Reference proteome</keyword>
<evidence type="ECO:0000256" key="1">
    <source>
        <dbReference type="SAM" id="MobiDB-lite"/>
    </source>
</evidence>
<evidence type="ECO:0000259" key="2">
    <source>
        <dbReference type="Pfam" id="PF11001"/>
    </source>
</evidence>
<reference evidence="3" key="1">
    <citation type="journal article" date="2022" name="G3 (Bethesda)">
        <title>High quality genome of the basidiomycete yeast Dioszegia hungarica PDD-24b-2 isolated from cloud water.</title>
        <authorList>
            <person name="Jarrige D."/>
            <person name="Haridas S."/>
            <person name="Bleykasten-Grosshans C."/>
            <person name="Joly M."/>
            <person name="Nadalig T."/>
            <person name="Sancelme M."/>
            <person name="Vuilleumier S."/>
            <person name="Grigoriev I.V."/>
            <person name="Amato P."/>
            <person name="Bringel F."/>
        </authorList>
    </citation>
    <scope>NUCLEOTIDE SEQUENCE</scope>
    <source>
        <strain evidence="3">PDD-24b-2</strain>
    </source>
</reference>
<feature type="domain" description="Subtelomeric hrmA-associated cluster protein AFUB-079030/YDR124W-like helical bundle" evidence="2">
    <location>
        <begin position="205"/>
        <end position="317"/>
    </location>
</feature>
<feature type="region of interest" description="Disordered" evidence="1">
    <location>
        <begin position="122"/>
        <end position="149"/>
    </location>
</feature>
<dbReference type="GO" id="GO:0003700">
    <property type="term" value="F:DNA-binding transcription factor activity"/>
    <property type="evidence" value="ECO:0007669"/>
    <property type="project" value="InterPro"/>
</dbReference>
<dbReference type="GO" id="GO:0005634">
    <property type="term" value="C:nucleus"/>
    <property type="evidence" value="ECO:0007669"/>
    <property type="project" value="InterPro"/>
</dbReference>
<evidence type="ECO:0000313" key="3">
    <source>
        <dbReference type="EMBL" id="KAI9638074.1"/>
    </source>
</evidence>
<dbReference type="SUPFAM" id="SSF116768">
    <property type="entry name" value="DNA-binding domain of EIN3-like"/>
    <property type="match status" value="1"/>
</dbReference>
<dbReference type="InterPro" id="IPR047092">
    <property type="entry name" value="AFUB_07903/YDR124W-like_hel"/>
</dbReference>
<comment type="caution">
    <text evidence="3">The sequence shown here is derived from an EMBL/GenBank/DDBJ whole genome shotgun (WGS) entry which is preliminary data.</text>
</comment>